<sequence length="236" mass="25742">MNNATAAHPLLFEMPLLPLAQASFQVDLDSARLLLILLALGGYWGFQQGFRNMITITLWTIIAYLTTVQGGNIVVEILNRFWVNGPRLAAFALGRPVTEAPALDALITTDFQVPLFFRIVMFTVLVLLGFFFDRAATWRGAPREPLAKPLGFFAGVLVLQLWTNAAVVFWETFREQGGTLGGPVAQVLNTLPNVSNFLTSLIVIFFLVLMVLIVFNFPKVWKGDAGGGGGGGGGKR</sequence>
<reference evidence="2 3" key="1">
    <citation type="submission" date="2016-05" db="EMBL/GenBank/DDBJ databases">
        <authorList>
            <person name="Lavstsen T."/>
            <person name="Jespersen J.S."/>
        </authorList>
    </citation>
    <scope>NUCLEOTIDE SEQUENCE [LARGE SCALE GENOMIC DNA]</scope>
    <source>
        <strain evidence="2 3">B7-9</strain>
    </source>
</reference>
<dbReference type="OrthoDB" id="155179at2"/>
<protein>
    <recommendedName>
        <fullName evidence="4">Colicin V production protein</fullName>
    </recommendedName>
</protein>
<keyword evidence="1" id="KW-0472">Membrane</keyword>
<dbReference type="AlphaFoldDB" id="A0A2H3KRR3"/>
<evidence type="ECO:0008006" key="4">
    <source>
        <dbReference type="Google" id="ProtNLM"/>
    </source>
</evidence>
<dbReference type="Proteomes" id="UP000220922">
    <property type="component" value="Unassembled WGS sequence"/>
</dbReference>
<evidence type="ECO:0000256" key="1">
    <source>
        <dbReference type="SAM" id="Phobius"/>
    </source>
</evidence>
<dbReference type="RefSeq" id="WP_097650441.1">
    <property type="nucleotide sequence ID" value="NZ_LYXE01000009.1"/>
</dbReference>
<keyword evidence="1" id="KW-0812">Transmembrane</keyword>
<feature type="transmembrane region" description="Helical" evidence="1">
    <location>
        <begin position="58"/>
        <end position="78"/>
    </location>
</feature>
<feature type="transmembrane region" description="Helical" evidence="1">
    <location>
        <begin position="197"/>
        <end position="217"/>
    </location>
</feature>
<comment type="caution">
    <text evidence="2">The sequence shown here is derived from an EMBL/GenBank/DDBJ whole genome shotgun (WGS) entry which is preliminary data.</text>
</comment>
<feature type="transmembrane region" description="Helical" evidence="1">
    <location>
        <begin position="152"/>
        <end position="170"/>
    </location>
</feature>
<proteinExistence type="predicted"/>
<accession>A0A2H3KRR3</accession>
<evidence type="ECO:0000313" key="3">
    <source>
        <dbReference type="Proteomes" id="UP000220922"/>
    </source>
</evidence>
<keyword evidence="3" id="KW-1185">Reference proteome</keyword>
<name>A0A2H3KRR3_9CHLR</name>
<keyword evidence="1" id="KW-1133">Transmembrane helix</keyword>
<feature type="transmembrane region" description="Helical" evidence="1">
    <location>
        <begin position="115"/>
        <end position="132"/>
    </location>
</feature>
<gene>
    <name evidence="2" type="ORF">A9Q02_07675</name>
</gene>
<organism evidence="2 3">
    <name type="scientific">Candidatus Chloroploca asiatica</name>
    <dbReference type="NCBI Taxonomy" id="1506545"/>
    <lineage>
        <taxon>Bacteria</taxon>
        <taxon>Bacillati</taxon>
        <taxon>Chloroflexota</taxon>
        <taxon>Chloroflexia</taxon>
        <taxon>Chloroflexales</taxon>
        <taxon>Chloroflexineae</taxon>
        <taxon>Oscillochloridaceae</taxon>
        <taxon>Candidatus Chloroploca</taxon>
    </lineage>
</organism>
<dbReference type="EMBL" id="LYXE01000009">
    <property type="protein sequence ID" value="PDW01302.1"/>
    <property type="molecule type" value="Genomic_DNA"/>
</dbReference>
<evidence type="ECO:0000313" key="2">
    <source>
        <dbReference type="EMBL" id="PDW01302.1"/>
    </source>
</evidence>